<organism evidence="2 3">
    <name type="scientific">Cellulomonas xiejunii</name>
    <dbReference type="NCBI Taxonomy" id="2968083"/>
    <lineage>
        <taxon>Bacteria</taxon>
        <taxon>Bacillati</taxon>
        <taxon>Actinomycetota</taxon>
        <taxon>Actinomycetes</taxon>
        <taxon>Micrococcales</taxon>
        <taxon>Cellulomonadaceae</taxon>
        <taxon>Cellulomonas</taxon>
    </lineage>
</organism>
<dbReference type="RefSeq" id="WP_227576966.1">
    <property type="nucleotide sequence ID" value="NZ_CP101987.1"/>
</dbReference>
<gene>
    <name evidence="2" type="ORF">NP048_00195</name>
</gene>
<protein>
    <recommendedName>
        <fullName evidence="4">Baseplate protein J-like domain-containing protein</fullName>
    </recommendedName>
</protein>
<sequence>MPLDQILGRDVPDLARVEPGAEAQCEERLHSAPLQGRALLACDLQEPDHLGRGVGDDPLVGAQPLLRRFPRRLRFSVGDLWNLYAQYPYLDRLRDRSVLEGALLGALNSIVWQLEAFALAEGYDEVAGRYVGLVLPGDRPEPMSLSDSWLVVMPGIATQQRGAESRSEPIFPSTPSGTSDPVLTPSPGHAGTPVPPLPAVRVVTRYFGSTRLDPERYGRDFARIQQEVLQHLEAAPGTRLEVSIEIQAVNGDGFSAETVRTVRENGTTLRFNANGFEET</sequence>
<dbReference type="EMBL" id="CP101987">
    <property type="protein sequence ID" value="UUI71934.1"/>
    <property type="molecule type" value="Genomic_DNA"/>
</dbReference>
<name>A0ABY5KQB0_9CELL</name>
<evidence type="ECO:0000313" key="2">
    <source>
        <dbReference type="EMBL" id="UUI71934.1"/>
    </source>
</evidence>
<evidence type="ECO:0008006" key="4">
    <source>
        <dbReference type="Google" id="ProtNLM"/>
    </source>
</evidence>
<accession>A0ABY5KQB0</accession>
<evidence type="ECO:0000313" key="3">
    <source>
        <dbReference type="Proteomes" id="UP001316384"/>
    </source>
</evidence>
<feature type="region of interest" description="Disordered" evidence="1">
    <location>
        <begin position="161"/>
        <end position="195"/>
    </location>
</feature>
<evidence type="ECO:0000256" key="1">
    <source>
        <dbReference type="SAM" id="MobiDB-lite"/>
    </source>
</evidence>
<reference evidence="2 3" key="1">
    <citation type="submission" date="2022-07" db="EMBL/GenBank/DDBJ databases">
        <title>Novel species in genus cellulomonas.</title>
        <authorList>
            <person name="Ye L."/>
        </authorList>
    </citation>
    <scope>NUCLEOTIDE SEQUENCE [LARGE SCALE GENOMIC DNA]</scope>
    <source>
        <strain evidence="3">zg-B89</strain>
    </source>
</reference>
<proteinExistence type="predicted"/>
<keyword evidence="3" id="KW-1185">Reference proteome</keyword>
<dbReference type="Proteomes" id="UP001316384">
    <property type="component" value="Chromosome"/>
</dbReference>